<feature type="DNA-binding region" description="H-T-H motif" evidence="2">
    <location>
        <begin position="46"/>
        <end position="65"/>
    </location>
</feature>
<evidence type="ECO:0000256" key="1">
    <source>
        <dbReference type="ARBA" id="ARBA00023125"/>
    </source>
</evidence>
<reference evidence="4 5" key="1">
    <citation type="submission" date="2023-07" db="EMBL/GenBank/DDBJ databases">
        <title>Sequencing the genomes of 1000 actinobacteria strains.</title>
        <authorList>
            <person name="Klenk H.-P."/>
        </authorList>
    </citation>
    <scope>NUCLEOTIDE SEQUENCE [LARGE SCALE GENOMIC DNA]</scope>
    <source>
        <strain evidence="4 5">DSM 43749</strain>
    </source>
</reference>
<dbReference type="PRINTS" id="PR00455">
    <property type="entry name" value="HTHTETR"/>
</dbReference>
<protein>
    <submittedName>
        <fullName evidence="4">AcrR family transcriptional regulator</fullName>
    </submittedName>
</protein>
<dbReference type="InterPro" id="IPR009057">
    <property type="entry name" value="Homeodomain-like_sf"/>
</dbReference>
<comment type="caution">
    <text evidence="4">The sequence shown here is derived from an EMBL/GenBank/DDBJ whole genome shotgun (WGS) entry which is preliminary data.</text>
</comment>
<name>A0ABU1Q107_9PSEU</name>
<dbReference type="PROSITE" id="PS50977">
    <property type="entry name" value="HTH_TETR_2"/>
    <property type="match status" value="1"/>
</dbReference>
<dbReference type="InterPro" id="IPR050109">
    <property type="entry name" value="HTH-type_TetR-like_transc_reg"/>
</dbReference>
<evidence type="ECO:0000313" key="4">
    <source>
        <dbReference type="EMBL" id="MDR6596580.1"/>
    </source>
</evidence>
<keyword evidence="5" id="KW-1185">Reference proteome</keyword>
<keyword evidence="1 2" id="KW-0238">DNA-binding</keyword>
<gene>
    <name evidence="4" type="ORF">J2S66_004964</name>
</gene>
<sequence>MDGVTDQEENVPRIQAPTVAEHRARQRRAILDAARALLAETGAAPSLADAAARVGLARSSIYQYFPSADDLLEAVVSDVFPTWASRVLDHVAAATGPADRVWAYVEANVELFAGPDQAVARALRTVVDPAVLREHSAHLHARLQEPLVDSLRLLGEPEPERMAELVNAAVLRASQDIDGGGRAPALALLDRLLRPYLDAYRANP</sequence>
<dbReference type="PANTHER" id="PTHR30055">
    <property type="entry name" value="HTH-TYPE TRANSCRIPTIONAL REGULATOR RUTR"/>
    <property type="match status" value="1"/>
</dbReference>
<dbReference type="SUPFAM" id="SSF46689">
    <property type="entry name" value="Homeodomain-like"/>
    <property type="match status" value="1"/>
</dbReference>
<feature type="domain" description="HTH tetR-type" evidence="3">
    <location>
        <begin position="24"/>
        <end position="83"/>
    </location>
</feature>
<dbReference type="RefSeq" id="WP_310309673.1">
    <property type="nucleotide sequence ID" value="NZ_BAAAXB010000001.1"/>
</dbReference>
<evidence type="ECO:0000259" key="3">
    <source>
        <dbReference type="PROSITE" id="PS50977"/>
    </source>
</evidence>
<dbReference type="Pfam" id="PF00440">
    <property type="entry name" value="TetR_N"/>
    <property type="match status" value="1"/>
</dbReference>
<proteinExistence type="predicted"/>
<organism evidence="4 5">
    <name type="scientific">Saccharothrix longispora</name>
    <dbReference type="NCBI Taxonomy" id="33920"/>
    <lineage>
        <taxon>Bacteria</taxon>
        <taxon>Bacillati</taxon>
        <taxon>Actinomycetota</taxon>
        <taxon>Actinomycetes</taxon>
        <taxon>Pseudonocardiales</taxon>
        <taxon>Pseudonocardiaceae</taxon>
        <taxon>Saccharothrix</taxon>
    </lineage>
</organism>
<dbReference type="Gene3D" id="1.10.357.10">
    <property type="entry name" value="Tetracycline Repressor, domain 2"/>
    <property type="match status" value="1"/>
</dbReference>
<dbReference type="Proteomes" id="UP001268819">
    <property type="component" value="Unassembled WGS sequence"/>
</dbReference>
<dbReference type="EMBL" id="JAVDSG010000001">
    <property type="protein sequence ID" value="MDR6596580.1"/>
    <property type="molecule type" value="Genomic_DNA"/>
</dbReference>
<dbReference type="PANTHER" id="PTHR30055:SF226">
    <property type="entry name" value="HTH-TYPE TRANSCRIPTIONAL REGULATOR PKSA"/>
    <property type="match status" value="1"/>
</dbReference>
<dbReference type="InterPro" id="IPR001647">
    <property type="entry name" value="HTH_TetR"/>
</dbReference>
<accession>A0ABU1Q107</accession>
<evidence type="ECO:0000313" key="5">
    <source>
        <dbReference type="Proteomes" id="UP001268819"/>
    </source>
</evidence>
<evidence type="ECO:0000256" key="2">
    <source>
        <dbReference type="PROSITE-ProRule" id="PRU00335"/>
    </source>
</evidence>